<protein>
    <submittedName>
        <fullName evidence="1">HAD family phosphatase</fullName>
    </submittedName>
</protein>
<proteinExistence type="predicted"/>
<dbReference type="InterPro" id="IPR023198">
    <property type="entry name" value="PGP-like_dom2"/>
</dbReference>
<dbReference type="SFLD" id="SFLDG01129">
    <property type="entry name" value="C1.5:_HAD__Beta-PGM__Phosphata"/>
    <property type="match status" value="1"/>
</dbReference>
<dbReference type="SUPFAM" id="SSF56784">
    <property type="entry name" value="HAD-like"/>
    <property type="match status" value="1"/>
</dbReference>
<dbReference type="CDD" id="cd07505">
    <property type="entry name" value="HAD_BPGM-like"/>
    <property type="match status" value="1"/>
</dbReference>
<dbReference type="NCBIfam" id="TIGR01509">
    <property type="entry name" value="HAD-SF-IA-v3"/>
    <property type="match status" value="1"/>
</dbReference>
<dbReference type="AlphaFoldDB" id="A0AAW6UNT0"/>
<dbReference type="EMBL" id="JASKNE010000001">
    <property type="protein sequence ID" value="MDK1683313.1"/>
    <property type="molecule type" value="Genomic_DNA"/>
</dbReference>
<comment type="caution">
    <text evidence="1">The sequence shown here is derived from an EMBL/GenBank/DDBJ whole genome shotgun (WGS) entry which is preliminary data.</text>
</comment>
<accession>A0AAW6UNT0</accession>
<dbReference type="Gene3D" id="3.40.50.1000">
    <property type="entry name" value="HAD superfamily/HAD-like"/>
    <property type="match status" value="1"/>
</dbReference>
<dbReference type="InterPro" id="IPR041492">
    <property type="entry name" value="HAD_2"/>
</dbReference>
<dbReference type="Gene3D" id="1.10.150.240">
    <property type="entry name" value="Putative phosphatase, domain 2"/>
    <property type="match status" value="1"/>
</dbReference>
<dbReference type="PRINTS" id="PR00413">
    <property type="entry name" value="HADHALOGNASE"/>
</dbReference>
<organism evidence="1 2">
    <name type="scientific">Acinetobacter terrestris</name>
    <dbReference type="NCBI Taxonomy" id="2529843"/>
    <lineage>
        <taxon>Bacteria</taxon>
        <taxon>Pseudomonadati</taxon>
        <taxon>Pseudomonadota</taxon>
        <taxon>Gammaproteobacteria</taxon>
        <taxon>Moraxellales</taxon>
        <taxon>Moraxellaceae</taxon>
        <taxon>Acinetobacter</taxon>
        <taxon>Acinetobacter Taxon 24</taxon>
    </lineage>
</organism>
<dbReference type="GO" id="GO:0016791">
    <property type="term" value="F:phosphatase activity"/>
    <property type="evidence" value="ECO:0007669"/>
    <property type="project" value="TreeGrafter"/>
</dbReference>
<dbReference type="InterPro" id="IPR036412">
    <property type="entry name" value="HAD-like_sf"/>
</dbReference>
<evidence type="ECO:0000313" key="2">
    <source>
        <dbReference type="Proteomes" id="UP001241935"/>
    </source>
</evidence>
<dbReference type="PANTHER" id="PTHR18901:SF38">
    <property type="entry name" value="PSEUDOURIDINE-5'-PHOSPHATASE"/>
    <property type="match status" value="1"/>
</dbReference>
<gene>
    <name evidence="1" type="ORF">QOR41_05580</name>
</gene>
<dbReference type="PANTHER" id="PTHR18901">
    <property type="entry name" value="2-DEOXYGLUCOSE-6-PHOSPHATE PHOSPHATASE 2"/>
    <property type="match status" value="1"/>
</dbReference>
<dbReference type="SFLD" id="SFLDS00003">
    <property type="entry name" value="Haloacid_Dehalogenase"/>
    <property type="match status" value="1"/>
</dbReference>
<evidence type="ECO:0000313" key="1">
    <source>
        <dbReference type="EMBL" id="MDK1683313.1"/>
    </source>
</evidence>
<dbReference type="InterPro" id="IPR023214">
    <property type="entry name" value="HAD_sf"/>
</dbReference>
<dbReference type="RefSeq" id="WP_284067752.1">
    <property type="nucleotide sequence ID" value="NZ_JASKNE010000001.1"/>
</dbReference>
<dbReference type="Proteomes" id="UP001241935">
    <property type="component" value="Unassembled WGS sequence"/>
</dbReference>
<sequence>MFHGKKLICFDLDGTLIDSVGIWNQVDASLIEQLSTQKIDLDVIQQQRDRQLKKFKNCADPYLEYCGFIQDFYGSKLSKQEIKMQRYALSYHYLDHVITLKPQAELFLKQLELHGFELAIATTTSIHNIQRYKLNNQNINQKIDFDDLFSLILTRENVQNIKPHPEVYLKAIQHFGFKAEECLIIEDSLVGVEAAKQAGIDVIAIYDAYSAHELEEIKTQADYFVQDYTELLSSISAIKKMP</sequence>
<reference evidence="1" key="1">
    <citation type="submission" date="2023-04" db="EMBL/GenBank/DDBJ databases">
        <title>The environmental microbiomes in feedlot watering bowls are a reservoir of florfenicol resistance for bovine respiratory disease pathogens.</title>
        <authorList>
            <person name="Kos D.W."/>
            <person name="Ruzzini A.C."/>
            <person name="Schreiner B."/>
            <person name="Jelinski M.D."/>
        </authorList>
    </citation>
    <scope>NUCLEOTIDE SEQUENCE</scope>
    <source>
        <strain evidence="1">WB3</strain>
    </source>
</reference>
<dbReference type="Pfam" id="PF13419">
    <property type="entry name" value="HAD_2"/>
    <property type="match status" value="1"/>
</dbReference>
<name>A0AAW6UNT0_9GAMM</name>
<dbReference type="InterPro" id="IPR006439">
    <property type="entry name" value="HAD-SF_hydro_IA"/>
</dbReference>